<feature type="domain" description="GCVT N-terminal" evidence="3">
    <location>
        <begin position="430"/>
        <end position="709"/>
    </location>
</feature>
<dbReference type="GO" id="GO:0032259">
    <property type="term" value="P:methylation"/>
    <property type="evidence" value="ECO:0007669"/>
    <property type="project" value="UniProtKB-KW"/>
</dbReference>
<organism evidence="6 7">
    <name type="scientific">Saccharomonospora glauca K62</name>
    <dbReference type="NCBI Taxonomy" id="928724"/>
    <lineage>
        <taxon>Bacteria</taxon>
        <taxon>Bacillati</taxon>
        <taxon>Actinomycetota</taxon>
        <taxon>Actinomycetes</taxon>
        <taxon>Pseudonocardiales</taxon>
        <taxon>Pseudonocardiaceae</taxon>
        <taxon>Saccharomonospora</taxon>
    </lineage>
</organism>
<dbReference type="Proteomes" id="UP000005087">
    <property type="component" value="Chromosome"/>
</dbReference>
<dbReference type="Pfam" id="PF16350">
    <property type="entry name" value="FAO_M"/>
    <property type="match status" value="1"/>
</dbReference>
<dbReference type="InterPro" id="IPR029043">
    <property type="entry name" value="GcvT/YgfZ_C"/>
</dbReference>
<evidence type="ECO:0000259" key="4">
    <source>
        <dbReference type="Pfam" id="PF08669"/>
    </source>
</evidence>
<dbReference type="Pfam" id="PF01571">
    <property type="entry name" value="GCV_T"/>
    <property type="match status" value="1"/>
</dbReference>
<evidence type="ECO:0000313" key="6">
    <source>
        <dbReference type="EMBL" id="EIE99057.1"/>
    </source>
</evidence>
<feature type="domain" description="FAD dependent oxidoreductase central" evidence="5">
    <location>
        <begin position="373"/>
        <end position="428"/>
    </location>
</feature>
<dbReference type="Pfam" id="PF01266">
    <property type="entry name" value="DAO"/>
    <property type="match status" value="1"/>
</dbReference>
<keyword evidence="6" id="KW-0489">Methyltransferase</keyword>
<dbReference type="eggNOG" id="COG0665">
    <property type="taxonomic scope" value="Bacteria"/>
</dbReference>
<evidence type="ECO:0000259" key="5">
    <source>
        <dbReference type="Pfam" id="PF16350"/>
    </source>
</evidence>
<dbReference type="Gene3D" id="2.40.30.110">
    <property type="entry name" value="Aminomethyltransferase beta-barrel domains"/>
    <property type="match status" value="1"/>
</dbReference>
<dbReference type="RefSeq" id="WP_005464348.1">
    <property type="nucleotide sequence ID" value="NZ_CM001484.1"/>
</dbReference>
<dbReference type="InterPro" id="IPR013977">
    <property type="entry name" value="GcvT_C"/>
</dbReference>
<dbReference type="InterPro" id="IPR036188">
    <property type="entry name" value="FAD/NAD-bd_sf"/>
</dbReference>
<dbReference type="InterPro" id="IPR006076">
    <property type="entry name" value="FAD-dep_OxRdtase"/>
</dbReference>
<dbReference type="Gene3D" id="3.30.1360.120">
    <property type="entry name" value="Probable tRNA modification gtpase trme, domain 1"/>
    <property type="match status" value="1"/>
</dbReference>
<dbReference type="InterPro" id="IPR027266">
    <property type="entry name" value="TrmE/GcvT-like"/>
</dbReference>
<dbReference type="OrthoDB" id="2055370at2"/>
<dbReference type="GO" id="GO:0008168">
    <property type="term" value="F:methyltransferase activity"/>
    <property type="evidence" value="ECO:0007669"/>
    <property type="project" value="UniProtKB-KW"/>
</dbReference>
<dbReference type="Gene3D" id="3.30.70.1400">
    <property type="entry name" value="Aminomethyltransferase beta-barrel domains"/>
    <property type="match status" value="1"/>
</dbReference>
<dbReference type="SUPFAM" id="SSF51905">
    <property type="entry name" value="FAD/NAD(P)-binding domain"/>
    <property type="match status" value="1"/>
</dbReference>
<evidence type="ECO:0000259" key="3">
    <source>
        <dbReference type="Pfam" id="PF01571"/>
    </source>
</evidence>
<proteinExistence type="inferred from homology"/>
<name>I1D283_9PSEU</name>
<dbReference type="SUPFAM" id="SSF101790">
    <property type="entry name" value="Aminomethyltransferase beta-barrel domain"/>
    <property type="match status" value="1"/>
</dbReference>
<evidence type="ECO:0000256" key="1">
    <source>
        <dbReference type="ARBA" id="ARBA00008609"/>
    </source>
</evidence>
<keyword evidence="7" id="KW-1185">Reference proteome</keyword>
<dbReference type="Gene3D" id="3.30.9.10">
    <property type="entry name" value="D-Amino Acid Oxidase, subunit A, domain 2"/>
    <property type="match status" value="1"/>
</dbReference>
<evidence type="ECO:0000313" key="7">
    <source>
        <dbReference type="Proteomes" id="UP000005087"/>
    </source>
</evidence>
<protein>
    <submittedName>
        <fullName evidence="6">Glycine cleavage system T protein (Aminomethyltransferase)</fullName>
    </submittedName>
</protein>
<gene>
    <name evidence="6" type="ORF">SacglDRAFT_02156</name>
</gene>
<sequence>MSAFPTEADVVVIGAGIVGNSLTRHLAEEGWRRIVLVDKGPLPDPGGSTGHASNFIFPVDHSKEITALTVDSLRQYEKLGVVTTCGGLELARTPERVDELRRRTASARAYGVEAELVDAARVGELVPFVNTDPVLAGFWTPSVAVVDPVRAGASLRARAEELGALTVVPDTEVTGIRVERGHVRGVETDAGEIATDTVVVACGVWSPRIAATAGARIPLTPAVHQMIDVGPIPELERTNTEIAHPLVRDMDAMMYERQKWADLEIGSYAHRPILHDPSEIPSLAEAALSPTQLPFTPDDFRAQFEDARTLVGSLIDTPGVEVRHAINGLLSMTPDGAPVLGETPEVRGLWSAAAVWIKEGPGVGRMLAQWMTHGEPEIDLHGADIARFYPHQRTKAAVRARAAEGFNKTYGIVHPREQWRSVRPQRISPFHARQTALGAVFFEVGGWERPQWYGANETLLEEFGDRVPRREHEWDARWWSPIVEAEHLAMRERGAVIDLSAFAQFDVVGPGALDYLQRLVVARVDRPVGSLVYTPVLTPHGGFRSDLTLVRLGQRHFRVVTGAADGARDAFWFTRHLPDDGSVTFTEVTSAVCTLGLWGPRARDVLTAVTEDDVSDTALPFGRAKHITVDTVDVLAVRVSYVGESGWELHAPFEQGRRLWDVIVEAGAEVGVVPAGIGVYGTTGRLEKGYRLMGAELDSEHDPVEAGLALPKVKAADFMGKDAYLAARENGPVAVLCSLAMGEPRDHVDAHGVVRYPQGGEPILAPTGKRLVDSRGRPSQVTSAGPAPSLGTYLLLAYLPRELAVEGERLLVEYFGERYPVTVARVGRRPLFDPDDTRMKGAAR</sequence>
<accession>I1D283</accession>
<dbReference type="HOGENOM" id="CLU_007884_11_2_11"/>
<reference evidence="7" key="2">
    <citation type="submission" date="2012-01" db="EMBL/GenBank/DDBJ databases">
        <title>Noncontiguous Finished sequence of chromosome of Saccharomonospora glauca K62.</title>
        <authorList>
            <consortium name="US DOE Joint Genome Institute"/>
            <person name="Lucas S."/>
            <person name="Han J."/>
            <person name="Lapidus A."/>
            <person name="Cheng J.-F."/>
            <person name="Goodwin L."/>
            <person name="Pitluck S."/>
            <person name="Peters L."/>
            <person name="Mikhailova N."/>
            <person name="Held B."/>
            <person name="Detter J.C."/>
            <person name="Han C."/>
            <person name="Tapia R."/>
            <person name="Land M."/>
            <person name="Hauser L."/>
            <person name="Kyrpides N."/>
            <person name="Ivanova N."/>
            <person name="Pagani I."/>
            <person name="Brambilla E.-M."/>
            <person name="Klenk H.-P."/>
            <person name="Woyke T."/>
        </authorList>
    </citation>
    <scope>NUCLEOTIDE SEQUENCE [LARGE SCALE GENOMIC DNA]</scope>
    <source>
        <strain evidence="7">K62</strain>
    </source>
</reference>
<dbReference type="STRING" id="928724.SacglDRAFT_02156"/>
<dbReference type="Pfam" id="PF08669">
    <property type="entry name" value="GCV_T_C"/>
    <property type="match status" value="1"/>
</dbReference>
<dbReference type="PANTHER" id="PTHR43757">
    <property type="entry name" value="AMINOMETHYLTRANSFERASE"/>
    <property type="match status" value="1"/>
</dbReference>
<dbReference type="AlphaFoldDB" id="I1D283"/>
<dbReference type="eggNOG" id="COG0404">
    <property type="taxonomic scope" value="Bacteria"/>
</dbReference>
<dbReference type="Gene3D" id="3.50.50.60">
    <property type="entry name" value="FAD/NAD(P)-binding domain"/>
    <property type="match status" value="1"/>
</dbReference>
<evidence type="ECO:0000259" key="2">
    <source>
        <dbReference type="Pfam" id="PF01266"/>
    </source>
</evidence>
<dbReference type="SUPFAM" id="SSF54373">
    <property type="entry name" value="FAD-linked reductases, C-terminal domain"/>
    <property type="match status" value="1"/>
</dbReference>
<keyword evidence="6" id="KW-0808">Transferase</keyword>
<dbReference type="EMBL" id="CM001484">
    <property type="protein sequence ID" value="EIE99057.1"/>
    <property type="molecule type" value="Genomic_DNA"/>
</dbReference>
<comment type="similarity">
    <text evidence="1">Belongs to the GcvT family.</text>
</comment>
<dbReference type="SUPFAM" id="SSF103025">
    <property type="entry name" value="Folate-binding domain"/>
    <property type="match status" value="1"/>
</dbReference>
<feature type="domain" description="FAD dependent oxidoreductase" evidence="2">
    <location>
        <begin position="9"/>
        <end position="370"/>
    </location>
</feature>
<dbReference type="InterPro" id="IPR006222">
    <property type="entry name" value="GCVT_N"/>
</dbReference>
<dbReference type="PANTHER" id="PTHR43757:SF2">
    <property type="entry name" value="AMINOMETHYLTRANSFERASE, MITOCHONDRIAL"/>
    <property type="match status" value="1"/>
</dbReference>
<reference evidence="6 7" key="1">
    <citation type="submission" date="2011-09" db="EMBL/GenBank/DDBJ databases">
        <authorList>
            <consortium name="US DOE Joint Genome Institute (JGI-PGF)"/>
            <person name="Lucas S."/>
            <person name="Han J."/>
            <person name="Lapidus A."/>
            <person name="Cheng J.-F."/>
            <person name="Goodwin L."/>
            <person name="Pitluck S."/>
            <person name="Peters L."/>
            <person name="Land M.L."/>
            <person name="Hauser L."/>
            <person name="Brambilla E."/>
            <person name="Klenk H.-P."/>
            <person name="Woyke T.J."/>
        </authorList>
    </citation>
    <scope>NUCLEOTIDE SEQUENCE [LARGE SCALE GENOMIC DNA]</scope>
    <source>
        <strain evidence="6 7">K62</strain>
    </source>
</reference>
<dbReference type="InterPro" id="IPR028896">
    <property type="entry name" value="GcvT/YgfZ/DmdA"/>
</dbReference>
<feature type="domain" description="Aminomethyltransferase C-terminal" evidence="4">
    <location>
        <begin position="776"/>
        <end position="824"/>
    </location>
</feature>
<dbReference type="InterPro" id="IPR032503">
    <property type="entry name" value="FAO_M"/>
</dbReference>